<protein>
    <submittedName>
        <fullName evidence="1">Uncharacterized protein</fullName>
    </submittedName>
</protein>
<dbReference type="AlphaFoldDB" id="A0A0M3DI72"/>
<keyword evidence="2" id="KW-1185">Reference proteome</keyword>
<reference evidence="1 2" key="1">
    <citation type="submission" date="2015-04" db="EMBL/GenBank/DDBJ databases">
        <title>Microcin producing Clostridium sp. JC272T.</title>
        <authorList>
            <person name="Jyothsna T."/>
            <person name="Sasikala C."/>
            <person name="Ramana C."/>
        </authorList>
    </citation>
    <scope>NUCLEOTIDE SEQUENCE [LARGE SCALE GENOMIC DNA]</scope>
    <source>
        <strain evidence="1 2">JC272</strain>
    </source>
</reference>
<evidence type="ECO:0000313" key="1">
    <source>
        <dbReference type="EMBL" id="KKY02023.1"/>
    </source>
</evidence>
<proteinExistence type="predicted"/>
<dbReference type="PATRIC" id="fig|1629550.3.peg.572"/>
<organism evidence="1 2">
    <name type="scientific">Paraclostridium benzoelyticum</name>
    <dbReference type="NCBI Taxonomy" id="1629550"/>
    <lineage>
        <taxon>Bacteria</taxon>
        <taxon>Bacillati</taxon>
        <taxon>Bacillota</taxon>
        <taxon>Clostridia</taxon>
        <taxon>Peptostreptococcales</taxon>
        <taxon>Peptostreptococcaceae</taxon>
        <taxon>Paraclostridium</taxon>
    </lineage>
</organism>
<gene>
    <name evidence="1" type="ORF">VN21_05455</name>
</gene>
<accession>A0A0M3DI72</accession>
<sequence length="226" mass="26513">MCRQEGFFKYLTVMLNNSNLPQNSINNYLKNINFLNSELQIISRNKPNSSDEYYVNLDLKSNLKNAMSIENKQIHKLIKNKNQVDKNNLYFSLASFNLYNSIYNSLYSRNEFTSKELYYCTKFDTQSNTINLIVNSLKESSETLYLDGYILNLKNFAIADLFNFYIELRDARGIVFASKIFKNIDIAGNLGVYSAKKVYLPFLSKEYELFNTDLSTVTWYYTYDFV</sequence>
<comment type="caution">
    <text evidence="1">The sequence shown here is derived from an EMBL/GenBank/DDBJ whole genome shotgun (WGS) entry which is preliminary data.</text>
</comment>
<dbReference type="Proteomes" id="UP000034407">
    <property type="component" value="Unassembled WGS sequence"/>
</dbReference>
<dbReference type="EMBL" id="LBBT01000127">
    <property type="protein sequence ID" value="KKY02023.1"/>
    <property type="molecule type" value="Genomic_DNA"/>
</dbReference>
<dbReference type="RefSeq" id="WP_046822412.1">
    <property type="nucleotide sequence ID" value="NZ_LBBT01000127.1"/>
</dbReference>
<dbReference type="OrthoDB" id="9964290at2"/>
<evidence type="ECO:0000313" key="2">
    <source>
        <dbReference type="Proteomes" id="UP000034407"/>
    </source>
</evidence>
<name>A0A0M3DI72_9FIRM</name>